<evidence type="ECO:0000256" key="1">
    <source>
        <dbReference type="ARBA" id="ARBA00023004"/>
    </source>
</evidence>
<dbReference type="Pfam" id="PF04023">
    <property type="entry name" value="FeoA"/>
    <property type="match status" value="1"/>
</dbReference>
<sequence length="134" mass="14203">MCPDFDQGPACGAEGGLSPASEACPRGNGGCRLRDLPDGVRTHVRELRGCQRLRSRLYSLGLVPGTEIIVRGQGDTGCRIEVRDTCVVLDCESAANIVCDEVGGGRDAPDPCRGASLQTLFGRHARGRKGERHG</sequence>
<protein>
    <submittedName>
        <fullName evidence="3">FeoA family protein (Modular protein)</fullName>
    </submittedName>
</protein>
<dbReference type="EMBL" id="FLUQ01000005">
    <property type="protein sequence ID" value="SBW09068.1"/>
    <property type="molecule type" value="Genomic_DNA"/>
</dbReference>
<dbReference type="GO" id="GO:0046914">
    <property type="term" value="F:transition metal ion binding"/>
    <property type="evidence" value="ECO:0007669"/>
    <property type="project" value="InterPro"/>
</dbReference>
<dbReference type="InterPro" id="IPR038157">
    <property type="entry name" value="FeoA_core_dom"/>
</dbReference>
<keyword evidence="1" id="KW-0408">Iron</keyword>
<organism evidence="3">
    <name type="scientific">uncultured delta proteobacterium</name>
    <dbReference type="NCBI Taxonomy" id="34034"/>
    <lineage>
        <taxon>Bacteria</taxon>
        <taxon>Deltaproteobacteria</taxon>
        <taxon>environmental samples</taxon>
    </lineage>
</organism>
<dbReference type="InterPro" id="IPR008988">
    <property type="entry name" value="Transcriptional_repressor_C"/>
</dbReference>
<dbReference type="SUPFAM" id="SSF50037">
    <property type="entry name" value="C-terminal domain of transcriptional repressors"/>
    <property type="match status" value="1"/>
</dbReference>
<name>A0A212KBS1_9DELT</name>
<accession>A0A212KBS1</accession>
<dbReference type="Gene3D" id="2.30.30.90">
    <property type="match status" value="1"/>
</dbReference>
<evidence type="ECO:0000259" key="2">
    <source>
        <dbReference type="SMART" id="SM00899"/>
    </source>
</evidence>
<dbReference type="SMART" id="SM00899">
    <property type="entry name" value="FeoA"/>
    <property type="match status" value="1"/>
</dbReference>
<evidence type="ECO:0000313" key="3">
    <source>
        <dbReference type="EMBL" id="SBW09068.1"/>
    </source>
</evidence>
<dbReference type="InterPro" id="IPR007167">
    <property type="entry name" value="Fe-transptr_FeoA-like"/>
</dbReference>
<proteinExistence type="predicted"/>
<gene>
    <name evidence="3" type="ORF">KL86DPRO_50057</name>
</gene>
<reference evidence="3" key="1">
    <citation type="submission" date="2016-04" db="EMBL/GenBank/DDBJ databases">
        <authorList>
            <person name="Evans L.H."/>
            <person name="Alamgir A."/>
            <person name="Owens N."/>
            <person name="Weber N.D."/>
            <person name="Virtaneva K."/>
            <person name="Barbian K."/>
            <person name="Babar A."/>
            <person name="Rosenke K."/>
        </authorList>
    </citation>
    <scope>NUCLEOTIDE SEQUENCE</scope>
    <source>
        <strain evidence="3">86</strain>
    </source>
</reference>
<feature type="domain" description="Ferrous iron transporter FeoA-like" evidence="2">
    <location>
        <begin position="31"/>
        <end position="101"/>
    </location>
</feature>
<dbReference type="AlphaFoldDB" id="A0A212KBS1"/>